<protein>
    <submittedName>
        <fullName evidence="1">Uncharacterized protein</fullName>
    </submittedName>
</protein>
<dbReference type="Proteomes" id="UP001172386">
    <property type="component" value="Unassembled WGS sequence"/>
</dbReference>
<keyword evidence="2" id="KW-1185">Reference proteome</keyword>
<evidence type="ECO:0000313" key="2">
    <source>
        <dbReference type="Proteomes" id="UP001172386"/>
    </source>
</evidence>
<accession>A0ACC3A994</accession>
<sequence>MVEASSIRRIVVCVDGAEDKVNTESASFKSQNASSITRLKSAVQTGACVDQHGNISQQFVQYYSVTDVGSNFAGKFRKDYIDPNEQQIQDIVRNICQQLDGPQDEIFLYGSGRGAYTVRAVAGVLHHMGVPKPGSLRHFAELYKNAVDLYKARRDDDSINGHRALEYLRAHVNGTPNIQFVGIFDAVKTSADKQLHDTSVVSSIRNFRHALAFNENRAVMTLDMPQAPSLKDIEGRSFIQAWFLGVHQDMIGGTHEDGLALYPLQWILIESMQNGLVLAGNKSAMPSANEEAPLSLVFPQYLGDIPKLGVNEKIEWQLHYVNNVTVSMFDLQSIQVAKLDAHDASHNMHFAPVSAFYNSPRKIFTSTKELIGWEAKQGYGTIIHPSVFCILDRNPRYFEMARFKYYKEQLAEFEINCLRGDSGEIPPWLEGSELLASGVKAFRILVCGKTGVGKSTLINKVFGVEMTEESNSYAQGQHDINKAFESPNHPGLLIHDSRGWQAGSDTELDLIAQFLRHRAFQKDPSEALHVIWFCVDADVSRIEEADKRTFETIAQYSNHVPVFVIGTKKDKLVALRQMKLLEHYMEKTNDDYKESKRLANEEADTMALEQFSALRDQLSQIKDYKADGYVCLSKDDDAGVKNLLAQTLELIADERVRLFCVAAQVVDVDKKIDSAITECMRLGTHAIRTALVPLPFSGIIGTPTVSRILCEHVLQCFGFPKAMPEEVEEIMSRVVLGNLRQFMAVTVSQFMIVSGASIGLAVGTLGIGALLGVVSCFLSTPPTARMILKCACDMILILERSFRYSGKYVSVKQIEDAAKQYITIETTTFSGKQKKLQEHIHDEVDRLVPLKKLSVGFQFKKLRTGFEHIVYQNRFDRPPGYEEFDPNAEKVVELDSIATKPIPELSPEGTRRAELVGTSQVSEIDSSPRGSLPFIAELPGSETHSAELPSKPVAHHSSGISSGTITTNWTSEATSATPVSELSSSPSVSMSSKGRLERMKTESSGSSIFSRGWKSMKIKKTKSAS</sequence>
<evidence type="ECO:0000313" key="1">
    <source>
        <dbReference type="EMBL" id="KAJ9657646.1"/>
    </source>
</evidence>
<gene>
    <name evidence="1" type="ORF">H2198_004174</name>
</gene>
<organism evidence="1 2">
    <name type="scientific">Neophaeococcomyces mojaviensis</name>
    <dbReference type="NCBI Taxonomy" id="3383035"/>
    <lineage>
        <taxon>Eukaryota</taxon>
        <taxon>Fungi</taxon>
        <taxon>Dikarya</taxon>
        <taxon>Ascomycota</taxon>
        <taxon>Pezizomycotina</taxon>
        <taxon>Eurotiomycetes</taxon>
        <taxon>Chaetothyriomycetidae</taxon>
        <taxon>Chaetothyriales</taxon>
        <taxon>Chaetothyriales incertae sedis</taxon>
        <taxon>Neophaeococcomyces</taxon>
    </lineage>
</organism>
<dbReference type="EMBL" id="JAPDRQ010000061">
    <property type="protein sequence ID" value="KAJ9657646.1"/>
    <property type="molecule type" value="Genomic_DNA"/>
</dbReference>
<name>A0ACC3A994_9EURO</name>
<reference evidence="1" key="1">
    <citation type="submission" date="2022-10" db="EMBL/GenBank/DDBJ databases">
        <title>Culturing micro-colonial fungi from biological soil crusts in the Mojave desert and describing Neophaeococcomyces mojavensis, and introducing the new genera and species Taxawa tesnikishii.</title>
        <authorList>
            <person name="Kurbessoian T."/>
            <person name="Stajich J.E."/>
        </authorList>
    </citation>
    <scope>NUCLEOTIDE SEQUENCE</scope>
    <source>
        <strain evidence="1">JES_112</strain>
    </source>
</reference>
<comment type="caution">
    <text evidence="1">The sequence shown here is derived from an EMBL/GenBank/DDBJ whole genome shotgun (WGS) entry which is preliminary data.</text>
</comment>
<proteinExistence type="predicted"/>